<dbReference type="SUPFAM" id="SSF53098">
    <property type="entry name" value="Ribonuclease H-like"/>
    <property type="match status" value="1"/>
</dbReference>
<dbReference type="PANTHER" id="PTHR47765">
    <property type="entry name" value="3'-5' EXONUCLEASE DOMAIN-CONTAINING PROTEIN"/>
    <property type="match status" value="1"/>
</dbReference>
<dbReference type="PANTHER" id="PTHR47765:SF2">
    <property type="entry name" value="EXONUCLEASE MUT-7 HOMOLOG"/>
    <property type="match status" value="1"/>
</dbReference>
<reference evidence="2 3" key="1">
    <citation type="submission" date="2023-05" db="EMBL/GenBank/DDBJ databases">
        <title>A 100% complete, gapless, phased diploid assembly of the Scenedesmus obliquus UTEX 3031 genome.</title>
        <authorList>
            <person name="Biondi T.C."/>
            <person name="Hanschen E.R."/>
            <person name="Kwon T."/>
            <person name="Eng W."/>
            <person name="Kruse C.P.S."/>
            <person name="Koehler S.I."/>
            <person name="Kunde Y."/>
            <person name="Gleasner C.D."/>
            <person name="You Mak K.T."/>
            <person name="Polle J."/>
            <person name="Hovde B.T."/>
            <person name="Starkenburg S.R."/>
        </authorList>
    </citation>
    <scope>NUCLEOTIDE SEQUENCE [LARGE SCALE GENOMIC DNA]</scope>
    <source>
        <strain evidence="2 3">DOE0152z</strain>
    </source>
</reference>
<protein>
    <recommendedName>
        <fullName evidence="1">3'-5' exonuclease domain-containing protein</fullName>
    </recommendedName>
</protein>
<sequence length="279" mass="29531">MQQQQQQQQQQQWATQLPLPWAAGSSEVQLIGVVAQRRRIAKLLLFCSLVPEAVPPLPPDGKSSYVRRLWRHPDAPGLPCEVQVIMGKTIERNLGREAAAALVDHIKVGFQLASDLDRLQQSYPHLPCFQPGAAAAAGFTAPLTPAGAARLAGHVDLLKLSRAAVPSLVKLPHISSLSKLSNALLGKPLDKTEQTSAWDVRPLSSSQLDYAAKDAAVLTALFDAVLARLPGSLHAGLLAAVGEASRVVLPVTQEAAGTDSVADFVVEGIVEGMSCGDDG</sequence>
<keyword evidence="3" id="KW-1185">Reference proteome</keyword>
<dbReference type="InterPro" id="IPR012337">
    <property type="entry name" value="RNaseH-like_sf"/>
</dbReference>
<dbReference type="InterPro" id="IPR036397">
    <property type="entry name" value="RNaseH_sf"/>
</dbReference>
<dbReference type="Pfam" id="PF01612">
    <property type="entry name" value="DNA_pol_A_exo1"/>
    <property type="match status" value="1"/>
</dbReference>
<name>A0ABY8TJ56_TETOB</name>
<accession>A0ABY8TJ56</accession>
<organism evidence="2 3">
    <name type="scientific">Tetradesmus obliquus</name>
    <name type="common">Green alga</name>
    <name type="synonym">Acutodesmus obliquus</name>
    <dbReference type="NCBI Taxonomy" id="3088"/>
    <lineage>
        <taxon>Eukaryota</taxon>
        <taxon>Viridiplantae</taxon>
        <taxon>Chlorophyta</taxon>
        <taxon>core chlorophytes</taxon>
        <taxon>Chlorophyceae</taxon>
        <taxon>CS clade</taxon>
        <taxon>Sphaeropleales</taxon>
        <taxon>Scenedesmaceae</taxon>
        <taxon>Tetradesmus</taxon>
    </lineage>
</organism>
<evidence type="ECO:0000313" key="2">
    <source>
        <dbReference type="EMBL" id="WIA09134.1"/>
    </source>
</evidence>
<dbReference type="InterPro" id="IPR052408">
    <property type="entry name" value="Exonuclease_MUT-7-like"/>
</dbReference>
<evidence type="ECO:0000259" key="1">
    <source>
        <dbReference type="Pfam" id="PF01612"/>
    </source>
</evidence>
<dbReference type="Proteomes" id="UP001244341">
    <property type="component" value="Chromosome 1b"/>
</dbReference>
<feature type="domain" description="3'-5' exonuclease" evidence="1">
    <location>
        <begin position="163"/>
        <end position="225"/>
    </location>
</feature>
<gene>
    <name evidence="2" type="ORF">OEZ85_008546</name>
</gene>
<proteinExistence type="predicted"/>
<dbReference type="Gene3D" id="3.30.420.10">
    <property type="entry name" value="Ribonuclease H-like superfamily/Ribonuclease H"/>
    <property type="match status" value="1"/>
</dbReference>
<evidence type="ECO:0000313" key="3">
    <source>
        <dbReference type="Proteomes" id="UP001244341"/>
    </source>
</evidence>
<dbReference type="EMBL" id="CP126208">
    <property type="protein sequence ID" value="WIA09134.1"/>
    <property type="molecule type" value="Genomic_DNA"/>
</dbReference>
<dbReference type="InterPro" id="IPR002562">
    <property type="entry name" value="3'-5'_exonuclease_dom"/>
</dbReference>